<protein>
    <submittedName>
        <fullName evidence="2">Carboxypeptidase-like regulatory domain-containing protein</fullName>
    </submittedName>
</protein>
<name>A0ABY4P6I0_9PSEU</name>
<dbReference type="Pfam" id="PF13620">
    <property type="entry name" value="CarboxypepD_reg"/>
    <property type="match status" value="3"/>
</dbReference>
<dbReference type="Proteomes" id="UP000830158">
    <property type="component" value="Chromosome"/>
</dbReference>
<feature type="region of interest" description="Disordered" evidence="1">
    <location>
        <begin position="1"/>
        <end position="20"/>
    </location>
</feature>
<organism evidence="2 3">
    <name type="scientific">Amycolatopsis thermalba</name>
    <dbReference type="NCBI Taxonomy" id="944492"/>
    <lineage>
        <taxon>Bacteria</taxon>
        <taxon>Bacillati</taxon>
        <taxon>Actinomycetota</taxon>
        <taxon>Actinomycetes</taxon>
        <taxon>Pseudonocardiales</taxon>
        <taxon>Pseudonocardiaceae</taxon>
        <taxon>Amycolatopsis</taxon>
    </lineage>
</organism>
<dbReference type="Gene3D" id="2.60.40.1120">
    <property type="entry name" value="Carboxypeptidase-like, regulatory domain"/>
    <property type="match status" value="3"/>
</dbReference>
<sequence length="236" mass="23324">MTGADGRQAARTRAGADGGYAVPGLRPGTYTLIVTAPGFQPEAAAVTLNGSGAVRDFVVSGGGTVTGIVRRSPGGSGAGDTAVVATDGDGQVLARTRTRADGTFQLAGLPAGEITVTAHLDGHRPAAATVAVSGTEPAVADLLVQAAGTLRGTVTGPDERPVPGARVTVSTAAGELAATAVTDEHGDYLVAGLAPGDYTVVTSLFEPVVRQVDLGGGETATVDADLRAGRPEQARS</sequence>
<accession>A0ABY4P6I0</accession>
<evidence type="ECO:0000313" key="2">
    <source>
        <dbReference type="EMBL" id="UQS27975.1"/>
    </source>
</evidence>
<proteinExistence type="predicted"/>
<keyword evidence="3" id="KW-1185">Reference proteome</keyword>
<dbReference type="InterPro" id="IPR013784">
    <property type="entry name" value="Carb-bd-like_fold"/>
</dbReference>
<dbReference type="SUPFAM" id="SSF49452">
    <property type="entry name" value="Starch-binding domain-like"/>
    <property type="match status" value="3"/>
</dbReference>
<evidence type="ECO:0000256" key="1">
    <source>
        <dbReference type="SAM" id="MobiDB-lite"/>
    </source>
</evidence>
<gene>
    <name evidence="2" type="ORF">L1857_23990</name>
</gene>
<dbReference type="EMBL" id="CP091196">
    <property type="protein sequence ID" value="UQS27975.1"/>
    <property type="molecule type" value="Genomic_DNA"/>
</dbReference>
<evidence type="ECO:0000313" key="3">
    <source>
        <dbReference type="Proteomes" id="UP000830158"/>
    </source>
</evidence>
<reference evidence="2" key="1">
    <citation type="submission" date="2022-01" db="EMBL/GenBank/DDBJ databases">
        <title>PSI-footprinting approach for the identification of protein synthesis inhibitor producers.</title>
        <authorList>
            <person name="Handel F."/>
            <person name="Kulik A."/>
            <person name="Wex K.W."/>
            <person name="Berscheid A."/>
            <person name="Saur J.S."/>
            <person name="Winkler A."/>
            <person name="Wibberg D."/>
            <person name="Kalinowski J."/>
            <person name="Broetz-Oesterhelt H."/>
            <person name="Mast Y."/>
        </authorList>
    </citation>
    <scope>NUCLEOTIDE SEQUENCE</scope>
    <source>
        <strain evidence="2">KNN 49.3e</strain>
    </source>
</reference>